<evidence type="ECO:0000313" key="3">
    <source>
        <dbReference type="Proteomes" id="UP001652622"/>
    </source>
</evidence>
<feature type="repeat" description="ANK" evidence="1">
    <location>
        <begin position="144"/>
        <end position="176"/>
    </location>
</feature>
<dbReference type="AlphaFoldDB" id="A0A6P9DM72"/>
<dbReference type="InterPro" id="IPR036116">
    <property type="entry name" value="FN3_sf"/>
</dbReference>
<name>A0A6P9DM72_PANGU</name>
<dbReference type="InterPro" id="IPR013783">
    <property type="entry name" value="Ig-like_fold"/>
</dbReference>
<dbReference type="SUPFAM" id="SSF49265">
    <property type="entry name" value="Fibronectin type III"/>
    <property type="match status" value="1"/>
</dbReference>
<organism evidence="3 4">
    <name type="scientific">Pantherophis guttatus</name>
    <name type="common">Corn snake</name>
    <name type="synonym">Elaphe guttata</name>
    <dbReference type="NCBI Taxonomy" id="94885"/>
    <lineage>
        <taxon>Eukaryota</taxon>
        <taxon>Metazoa</taxon>
        <taxon>Chordata</taxon>
        <taxon>Craniata</taxon>
        <taxon>Vertebrata</taxon>
        <taxon>Euteleostomi</taxon>
        <taxon>Lepidosauria</taxon>
        <taxon>Squamata</taxon>
        <taxon>Bifurcata</taxon>
        <taxon>Unidentata</taxon>
        <taxon>Episquamata</taxon>
        <taxon>Toxicofera</taxon>
        <taxon>Serpentes</taxon>
        <taxon>Colubroidea</taxon>
        <taxon>Colubridae</taxon>
        <taxon>Colubrinae</taxon>
        <taxon>Pantherophis</taxon>
    </lineage>
</organism>
<dbReference type="InterPro" id="IPR036770">
    <property type="entry name" value="Ankyrin_rpt-contain_sf"/>
</dbReference>
<dbReference type="Pfam" id="PF12796">
    <property type="entry name" value="Ank_2"/>
    <property type="match status" value="2"/>
</dbReference>
<dbReference type="PROSITE" id="PS50297">
    <property type="entry name" value="ANK_REP_REGION"/>
    <property type="match status" value="3"/>
</dbReference>
<dbReference type="PROSITE" id="PS50853">
    <property type="entry name" value="FN3"/>
    <property type="match status" value="1"/>
</dbReference>
<feature type="repeat" description="ANK" evidence="1">
    <location>
        <begin position="177"/>
        <end position="209"/>
    </location>
</feature>
<dbReference type="Proteomes" id="UP001652622">
    <property type="component" value="Unplaced"/>
</dbReference>
<feature type="repeat" description="ANK" evidence="1">
    <location>
        <begin position="210"/>
        <end position="242"/>
    </location>
</feature>
<dbReference type="GeneID" id="117676721"/>
<dbReference type="GO" id="GO:0005634">
    <property type="term" value="C:nucleus"/>
    <property type="evidence" value="ECO:0007669"/>
    <property type="project" value="TreeGrafter"/>
</dbReference>
<dbReference type="SUPFAM" id="SSF48403">
    <property type="entry name" value="Ankyrin repeat"/>
    <property type="match status" value="1"/>
</dbReference>
<feature type="domain" description="Fibronectin type-III" evidence="2">
    <location>
        <begin position="14"/>
        <end position="109"/>
    </location>
</feature>
<dbReference type="Gene3D" id="1.25.40.20">
    <property type="entry name" value="Ankyrin repeat-containing domain"/>
    <property type="match status" value="1"/>
</dbReference>
<dbReference type="CDD" id="cd00063">
    <property type="entry name" value="FN3"/>
    <property type="match status" value="1"/>
</dbReference>
<keyword evidence="1" id="KW-0040">ANK repeat</keyword>
<evidence type="ECO:0000259" key="2">
    <source>
        <dbReference type="PROSITE" id="PS50853"/>
    </source>
</evidence>
<dbReference type="CTD" id="92565"/>
<feature type="repeat" description="ANK" evidence="1">
    <location>
        <begin position="278"/>
        <end position="310"/>
    </location>
</feature>
<protein>
    <submittedName>
        <fullName evidence="4">Fibronectin type 3 and ankyrin repeat domains protein 1</fullName>
    </submittedName>
</protein>
<dbReference type="PANTHER" id="PTHR24183">
    <property type="entry name" value="FIBRONECTIN TYPE 3 AND ANKYRIN REPEAT DOMAINS PROTEIN 1"/>
    <property type="match status" value="1"/>
</dbReference>
<dbReference type="PROSITE" id="PS50088">
    <property type="entry name" value="ANK_REPEAT"/>
    <property type="match status" value="5"/>
</dbReference>
<evidence type="ECO:0000256" key="1">
    <source>
        <dbReference type="PROSITE-ProRule" id="PRU00023"/>
    </source>
</evidence>
<evidence type="ECO:0000313" key="4">
    <source>
        <dbReference type="RefSeq" id="XP_034292330.1"/>
    </source>
</evidence>
<keyword evidence="3" id="KW-1185">Reference proteome</keyword>
<dbReference type="OrthoDB" id="9995210at2759"/>
<reference evidence="4" key="1">
    <citation type="submission" date="2025-08" db="UniProtKB">
        <authorList>
            <consortium name="RefSeq"/>
        </authorList>
    </citation>
    <scope>IDENTIFICATION</scope>
    <source>
        <tissue evidence="4">Blood</tissue>
    </source>
</reference>
<dbReference type="SMART" id="SM00060">
    <property type="entry name" value="FN3"/>
    <property type="match status" value="1"/>
</dbReference>
<dbReference type="PRINTS" id="PR01415">
    <property type="entry name" value="ANKYRIN"/>
</dbReference>
<dbReference type="InterPro" id="IPR003961">
    <property type="entry name" value="FN3_dom"/>
</dbReference>
<dbReference type="SMART" id="SM00248">
    <property type="entry name" value="ANK"/>
    <property type="match status" value="5"/>
</dbReference>
<gene>
    <name evidence="4" type="primary">FANK1</name>
</gene>
<dbReference type="InterPro" id="IPR002110">
    <property type="entry name" value="Ankyrin_rpt"/>
</dbReference>
<feature type="repeat" description="ANK" evidence="1">
    <location>
        <begin position="250"/>
        <end position="277"/>
    </location>
</feature>
<dbReference type="InParanoid" id="A0A6P9DM72"/>
<proteinExistence type="predicted"/>
<dbReference type="Gene3D" id="2.60.40.10">
    <property type="entry name" value="Immunoglobulins"/>
    <property type="match status" value="1"/>
</dbReference>
<dbReference type="GO" id="GO:0042981">
    <property type="term" value="P:regulation of apoptotic process"/>
    <property type="evidence" value="ECO:0007669"/>
    <property type="project" value="TreeGrafter"/>
</dbReference>
<dbReference type="RefSeq" id="XP_034292330.1">
    <property type="nucleotide sequence ID" value="XM_034436439.2"/>
</dbReference>
<dbReference type="OMA" id="NFGHRLR"/>
<dbReference type="PANTHER" id="PTHR24183:SF1">
    <property type="entry name" value="FIBRONECTIN TYPE 3 AND ANKYRIN REPEAT DOMAINS PROTEIN 1"/>
    <property type="match status" value="1"/>
</dbReference>
<accession>A0A6P9DM72</accession>
<dbReference type="KEGG" id="pgut:117676721"/>
<sequence length="358" mass="39373">MLMEPGIGRHSIVKPPPPVVGHVSHHNIELSWNLEEQRKGPQEQWLKFSVEGEDPKLHKYGLIYTGYARQHVVEGLEPRTTYRFRLKVTDPKGESVYSSPICVTTTSEPMSGDQLHRAVSRNDLEDVILILQGRQVVVNTLNKLGLSALMVASQKGYTRLVQVLVENGADVNLKNTSGKDSLMIACFAGHLDIVQYLRSQGASWLSRDFGGCTAMHWATDGGHCDVIEWMIQDGCEVDPRDSVLEWTPLLRLCALSGKTDVALILINAGADVNIKDKDGKTSLMVAALNNHEDLVALLLEKGADPDIKNEFGKGALDMAKGLNRQSVVSIIEEKKKQLSNIAVDIASTPSQLFEENAS</sequence>